<feature type="non-terminal residue" evidence="1">
    <location>
        <position position="68"/>
    </location>
</feature>
<organism evidence="1 2">
    <name type="scientific">Brucella oryzae</name>
    <dbReference type="NCBI Taxonomy" id="335286"/>
    <lineage>
        <taxon>Bacteria</taxon>
        <taxon>Pseudomonadati</taxon>
        <taxon>Pseudomonadota</taxon>
        <taxon>Alphaproteobacteria</taxon>
        <taxon>Hyphomicrobiales</taxon>
        <taxon>Brucellaceae</taxon>
        <taxon>Brucella/Ochrobactrum group</taxon>
        <taxon>Brucella</taxon>
    </lineage>
</organism>
<evidence type="ECO:0000313" key="2">
    <source>
        <dbReference type="Proteomes" id="UP000238493"/>
    </source>
</evidence>
<sequence>MPGCNMMVHSSRSRSNTRLSELVWSFCDRFYVYFDLLTPDLQNARVRWDHLIFQFLRGAALMIRAFLY</sequence>
<protein>
    <submittedName>
        <fullName evidence="1">Uncharacterized protein</fullName>
    </submittedName>
</protein>
<keyword evidence="2" id="KW-1185">Reference proteome</keyword>
<dbReference type="Proteomes" id="UP000238493">
    <property type="component" value="Unassembled WGS sequence"/>
</dbReference>
<comment type="caution">
    <text evidence="1">The sequence shown here is derived from an EMBL/GenBank/DDBJ whole genome shotgun (WGS) entry which is preliminary data.</text>
</comment>
<gene>
    <name evidence="1" type="ORF">C3731_20165</name>
</gene>
<name>A0A2S7IUT3_9HYPH</name>
<dbReference type="AlphaFoldDB" id="A0A2S7IUT3"/>
<accession>A0A2S7IUT3</accession>
<proteinExistence type="predicted"/>
<evidence type="ECO:0000313" key="1">
    <source>
        <dbReference type="EMBL" id="PQA71773.1"/>
    </source>
</evidence>
<dbReference type="EMBL" id="PTRC01000046">
    <property type="protein sequence ID" value="PQA71773.1"/>
    <property type="molecule type" value="Genomic_DNA"/>
</dbReference>
<reference evidence="1 2" key="1">
    <citation type="submission" date="2018-02" db="EMBL/GenBank/DDBJ databases">
        <title>Draft genome sequence of Ochrobactrum oryzae found in Brazil.</title>
        <authorList>
            <person name="Cerdeira L."/>
            <person name="Andrade F."/>
            <person name="Zacariotto T."/>
            <person name="Barbosa B."/>
            <person name="Santos S."/>
            <person name="Cassetari V."/>
            <person name="Lincopan N."/>
        </authorList>
    </citation>
    <scope>NUCLEOTIDE SEQUENCE [LARGE SCALE GENOMIC DNA]</scope>
    <source>
        <strain evidence="1 2">OA447</strain>
    </source>
</reference>